<dbReference type="InterPro" id="IPR035965">
    <property type="entry name" value="PAS-like_dom_sf"/>
</dbReference>
<dbReference type="KEGG" id="cmic:caldi_17880"/>
<dbReference type="Pfam" id="PF00512">
    <property type="entry name" value="HisKA"/>
    <property type="match status" value="1"/>
</dbReference>
<dbReference type="PRINTS" id="PR00344">
    <property type="entry name" value="BCTRLSENSOR"/>
</dbReference>
<keyword evidence="14 16" id="KW-0472">Membrane</keyword>
<dbReference type="CDD" id="cd16922">
    <property type="entry name" value="HATPase_EvgS-ArcB-TorS-like"/>
    <property type="match status" value="1"/>
</dbReference>
<keyword evidence="5" id="KW-0813">Transport</keyword>
<evidence type="ECO:0000256" key="6">
    <source>
        <dbReference type="ARBA" id="ARBA00022475"/>
    </source>
</evidence>
<dbReference type="InterPro" id="IPR005467">
    <property type="entry name" value="His_kinase_dom"/>
</dbReference>
<dbReference type="SUPFAM" id="SSF55785">
    <property type="entry name" value="PYP-like sensor domain (PAS domain)"/>
    <property type="match status" value="1"/>
</dbReference>
<evidence type="ECO:0000256" key="9">
    <source>
        <dbReference type="ARBA" id="ARBA00022679"/>
    </source>
</evidence>
<feature type="transmembrane region" description="Helical" evidence="16">
    <location>
        <begin position="9"/>
        <end position="29"/>
    </location>
</feature>
<evidence type="ECO:0000256" key="10">
    <source>
        <dbReference type="ARBA" id="ARBA00022741"/>
    </source>
</evidence>
<evidence type="ECO:0000259" key="17">
    <source>
        <dbReference type="PROSITE" id="PS50109"/>
    </source>
</evidence>
<keyword evidence="16" id="KW-0812">Transmembrane</keyword>
<dbReference type="GO" id="GO:0005886">
    <property type="term" value="C:plasma membrane"/>
    <property type="evidence" value="ECO:0007669"/>
    <property type="project" value="UniProtKB-SubCell"/>
</dbReference>
<dbReference type="SUPFAM" id="SSF55874">
    <property type="entry name" value="ATPase domain of HSP90 chaperone/DNA topoisomerase II/histidine kinase"/>
    <property type="match status" value="1"/>
</dbReference>
<protein>
    <recommendedName>
        <fullName evidence="4">Phosphate regulon sensor protein PhoR</fullName>
        <ecNumber evidence="3">2.7.13.3</ecNumber>
    </recommendedName>
</protein>
<dbReference type="InterPro" id="IPR003660">
    <property type="entry name" value="HAMP_dom"/>
</dbReference>
<evidence type="ECO:0000259" key="19">
    <source>
        <dbReference type="PROSITE" id="PS50885"/>
    </source>
</evidence>
<dbReference type="EC" id="2.7.13.3" evidence="3"/>
<dbReference type="Pfam" id="PF02518">
    <property type="entry name" value="HATPase_c"/>
    <property type="match status" value="1"/>
</dbReference>
<accession>A0AA35CLN9</accession>
<dbReference type="InterPro" id="IPR003594">
    <property type="entry name" value="HATPase_dom"/>
</dbReference>
<evidence type="ECO:0000256" key="1">
    <source>
        <dbReference type="ARBA" id="ARBA00000085"/>
    </source>
</evidence>
<dbReference type="InterPro" id="IPR050736">
    <property type="entry name" value="Sensor_HK_Regulatory"/>
</dbReference>
<dbReference type="NCBIfam" id="TIGR00229">
    <property type="entry name" value="sensory_box"/>
    <property type="match status" value="1"/>
</dbReference>
<organism evidence="20 21">
    <name type="scientific">Caldinitratiruptor microaerophilus</name>
    <dbReference type="NCBI Taxonomy" id="671077"/>
    <lineage>
        <taxon>Bacteria</taxon>
        <taxon>Bacillati</taxon>
        <taxon>Bacillota</taxon>
        <taxon>Clostridia</taxon>
        <taxon>Eubacteriales</taxon>
        <taxon>Symbiobacteriaceae</taxon>
        <taxon>Caldinitratiruptor</taxon>
    </lineage>
</organism>
<evidence type="ECO:0000256" key="3">
    <source>
        <dbReference type="ARBA" id="ARBA00012438"/>
    </source>
</evidence>
<keyword evidence="11 20" id="KW-0418">Kinase</keyword>
<reference evidence="20" key="1">
    <citation type="submission" date="2022-03" db="EMBL/GenBank/DDBJ databases">
        <title>Complete genome sequence of Caldinitratiruptor microaerophilus.</title>
        <authorList>
            <person name="Mukaiyama R."/>
            <person name="Nishiyama T."/>
            <person name="Ueda K."/>
        </authorList>
    </citation>
    <scope>NUCLEOTIDE SEQUENCE</scope>
    <source>
        <strain evidence="20">JCM 16183</strain>
    </source>
</reference>
<dbReference type="InterPro" id="IPR036097">
    <property type="entry name" value="HisK_dim/P_sf"/>
</dbReference>
<evidence type="ECO:0000256" key="8">
    <source>
        <dbReference type="ARBA" id="ARBA00022592"/>
    </source>
</evidence>
<dbReference type="PROSITE" id="PS50885">
    <property type="entry name" value="HAMP"/>
    <property type="match status" value="1"/>
</dbReference>
<comment type="subcellular location">
    <subcellularLocation>
        <location evidence="2">Cell membrane</location>
    </subcellularLocation>
</comment>
<dbReference type="InterPro" id="IPR000014">
    <property type="entry name" value="PAS"/>
</dbReference>
<dbReference type="GO" id="GO:0005524">
    <property type="term" value="F:ATP binding"/>
    <property type="evidence" value="ECO:0007669"/>
    <property type="project" value="UniProtKB-KW"/>
</dbReference>
<dbReference type="Gene3D" id="6.10.340.10">
    <property type="match status" value="1"/>
</dbReference>
<dbReference type="PROSITE" id="PS50112">
    <property type="entry name" value="PAS"/>
    <property type="match status" value="1"/>
</dbReference>
<name>A0AA35CLN9_9FIRM</name>
<dbReference type="GO" id="GO:0000155">
    <property type="term" value="F:phosphorelay sensor kinase activity"/>
    <property type="evidence" value="ECO:0007669"/>
    <property type="project" value="InterPro"/>
</dbReference>
<dbReference type="Gene3D" id="1.10.287.130">
    <property type="match status" value="1"/>
</dbReference>
<keyword evidence="9" id="KW-0808">Transferase</keyword>
<dbReference type="SMART" id="SM00091">
    <property type="entry name" value="PAS"/>
    <property type="match status" value="1"/>
</dbReference>
<proteinExistence type="predicted"/>
<dbReference type="SMART" id="SM00388">
    <property type="entry name" value="HisKA"/>
    <property type="match status" value="1"/>
</dbReference>
<keyword evidence="8" id="KW-0592">Phosphate transport</keyword>
<keyword evidence="7" id="KW-0597">Phosphoprotein</keyword>
<dbReference type="FunFam" id="1.10.287.130:FF:000008">
    <property type="entry name" value="Two-component sensor histidine kinase"/>
    <property type="match status" value="1"/>
</dbReference>
<dbReference type="PROSITE" id="PS50109">
    <property type="entry name" value="HIS_KIN"/>
    <property type="match status" value="1"/>
</dbReference>
<dbReference type="GO" id="GO:0006817">
    <property type="term" value="P:phosphate ion transport"/>
    <property type="evidence" value="ECO:0007669"/>
    <property type="project" value="UniProtKB-KW"/>
</dbReference>
<evidence type="ECO:0000256" key="15">
    <source>
        <dbReference type="ARBA" id="ARBA00025207"/>
    </source>
</evidence>
<evidence type="ECO:0000256" key="2">
    <source>
        <dbReference type="ARBA" id="ARBA00004236"/>
    </source>
</evidence>
<dbReference type="Gene3D" id="3.30.450.20">
    <property type="entry name" value="PAS domain"/>
    <property type="match status" value="1"/>
</dbReference>
<sequence length="470" mass="51170">MMNGIRRQAVLYAVVPLLAMLALAAWQLARWRAAGPGGMAVLFLVLAIGAVPALWGLRMSGQVATALAEAAAVLRRLAQGDFSRSVLPAPGDPADVRDLAEQVNRMSHRLQAYLEALGRESLRLEAVLATMAEGVVILDARRRIVLLNPAAEALFGITLAEARGRDHLEVTHNFDLEARLERLLAGGPPEVFELRRAHPEERVLEGRLVGLARAGEGPAGALLVLHDITRFRRLERMRTEFVANVSHELRTPLTSIRGFAETLLEADPDPETRRRFLEIVHREASRLSDLIEDLLDLSRIESGRMAMRPGPVAVDVLVADVLDRHQRRARAAELTLESRVPPGLPPVWGDRARLAQVLHNLVDNAIRYTPPGGRVTVAAEANPEGFVTVSVADTGIGIAREHLPRLFERFYRVDRARSRSSGGTGLGLSIVKHIVELHGGAVSVESEPGRGSTFRFSVPVAGPRTAASQG</sequence>
<keyword evidence="13" id="KW-0902">Two-component regulatory system</keyword>
<dbReference type="InterPro" id="IPR036890">
    <property type="entry name" value="HATPase_C_sf"/>
</dbReference>
<dbReference type="NCBIfam" id="TIGR02966">
    <property type="entry name" value="phoR_proteo"/>
    <property type="match status" value="1"/>
</dbReference>
<keyword evidence="16" id="KW-1133">Transmembrane helix</keyword>
<dbReference type="Gene3D" id="3.30.565.10">
    <property type="entry name" value="Histidine kinase-like ATPase, C-terminal domain"/>
    <property type="match status" value="1"/>
</dbReference>
<keyword evidence="12" id="KW-0067">ATP-binding</keyword>
<dbReference type="SMART" id="SM00387">
    <property type="entry name" value="HATPase_c"/>
    <property type="match status" value="1"/>
</dbReference>
<evidence type="ECO:0000313" key="20">
    <source>
        <dbReference type="EMBL" id="BDG60698.1"/>
    </source>
</evidence>
<feature type="transmembrane region" description="Helical" evidence="16">
    <location>
        <begin position="35"/>
        <end position="57"/>
    </location>
</feature>
<evidence type="ECO:0000256" key="14">
    <source>
        <dbReference type="ARBA" id="ARBA00023136"/>
    </source>
</evidence>
<comment type="function">
    <text evidence="15">Member of the two-component regulatory system PhoR/PhoB involved in the phosphate regulon genes expression. PhoR may function as a membrane-associated protein kinase that phosphorylates PhoB in response to environmental signals.</text>
</comment>
<dbReference type="InterPro" id="IPR014310">
    <property type="entry name" value="Sig_transdc_His_kinase_PhoR"/>
</dbReference>
<evidence type="ECO:0000256" key="11">
    <source>
        <dbReference type="ARBA" id="ARBA00022777"/>
    </source>
</evidence>
<evidence type="ECO:0000256" key="5">
    <source>
        <dbReference type="ARBA" id="ARBA00022448"/>
    </source>
</evidence>
<dbReference type="CDD" id="cd00130">
    <property type="entry name" value="PAS"/>
    <property type="match status" value="1"/>
</dbReference>
<dbReference type="InterPro" id="IPR013656">
    <property type="entry name" value="PAS_4"/>
</dbReference>
<keyword evidence="6" id="KW-1003">Cell membrane</keyword>
<gene>
    <name evidence="20" type="ORF">caldi_17880</name>
</gene>
<dbReference type="FunFam" id="3.30.565.10:FF:000023">
    <property type="entry name" value="PAS domain-containing sensor histidine kinase"/>
    <property type="match status" value="1"/>
</dbReference>
<dbReference type="AlphaFoldDB" id="A0AA35CLN9"/>
<dbReference type="InterPro" id="IPR004358">
    <property type="entry name" value="Sig_transdc_His_kin-like_C"/>
</dbReference>
<evidence type="ECO:0000256" key="12">
    <source>
        <dbReference type="ARBA" id="ARBA00022840"/>
    </source>
</evidence>
<keyword evidence="10" id="KW-0547">Nucleotide-binding</keyword>
<dbReference type="Pfam" id="PF00672">
    <property type="entry name" value="HAMP"/>
    <property type="match status" value="1"/>
</dbReference>
<dbReference type="EMBL" id="AP025628">
    <property type="protein sequence ID" value="BDG60698.1"/>
    <property type="molecule type" value="Genomic_DNA"/>
</dbReference>
<dbReference type="SUPFAM" id="SSF47384">
    <property type="entry name" value="Homodimeric domain of signal transducing histidine kinase"/>
    <property type="match status" value="1"/>
</dbReference>
<feature type="domain" description="Histidine kinase" evidence="17">
    <location>
        <begin position="244"/>
        <end position="462"/>
    </location>
</feature>
<evidence type="ECO:0000256" key="13">
    <source>
        <dbReference type="ARBA" id="ARBA00023012"/>
    </source>
</evidence>
<dbReference type="InterPro" id="IPR003661">
    <property type="entry name" value="HisK_dim/P_dom"/>
</dbReference>
<dbReference type="Proteomes" id="UP001163687">
    <property type="component" value="Chromosome"/>
</dbReference>
<comment type="catalytic activity">
    <reaction evidence="1">
        <text>ATP + protein L-histidine = ADP + protein N-phospho-L-histidine.</text>
        <dbReference type="EC" id="2.7.13.3"/>
    </reaction>
</comment>
<dbReference type="NCBIfam" id="NF046044">
    <property type="entry name" value="PnpS"/>
    <property type="match status" value="1"/>
</dbReference>
<evidence type="ECO:0000313" key="21">
    <source>
        <dbReference type="Proteomes" id="UP001163687"/>
    </source>
</evidence>
<dbReference type="PANTHER" id="PTHR43711:SF1">
    <property type="entry name" value="HISTIDINE KINASE 1"/>
    <property type="match status" value="1"/>
</dbReference>
<evidence type="ECO:0000259" key="18">
    <source>
        <dbReference type="PROSITE" id="PS50112"/>
    </source>
</evidence>
<feature type="domain" description="HAMP" evidence="19">
    <location>
        <begin position="61"/>
        <end position="115"/>
    </location>
</feature>
<dbReference type="CDD" id="cd00082">
    <property type="entry name" value="HisKA"/>
    <property type="match status" value="1"/>
</dbReference>
<feature type="domain" description="PAS" evidence="18">
    <location>
        <begin position="120"/>
        <end position="172"/>
    </location>
</feature>
<evidence type="ECO:0000256" key="7">
    <source>
        <dbReference type="ARBA" id="ARBA00022553"/>
    </source>
</evidence>
<evidence type="ECO:0000256" key="16">
    <source>
        <dbReference type="SAM" id="Phobius"/>
    </source>
</evidence>
<evidence type="ECO:0000256" key="4">
    <source>
        <dbReference type="ARBA" id="ARBA00019665"/>
    </source>
</evidence>
<keyword evidence="21" id="KW-1185">Reference proteome</keyword>
<dbReference type="SMART" id="SM00304">
    <property type="entry name" value="HAMP"/>
    <property type="match status" value="1"/>
</dbReference>
<dbReference type="PANTHER" id="PTHR43711">
    <property type="entry name" value="TWO-COMPONENT HISTIDINE KINASE"/>
    <property type="match status" value="1"/>
</dbReference>
<dbReference type="Pfam" id="PF08448">
    <property type="entry name" value="PAS_4"/>
    <property type="match status" value="1"/>
</dbReference>